<evidence type="ECO:0000256" key="2">
    <source>
        <dbReference type="ARBA" id="ARBA00006679"/>
    </source>
</evidence>
<name>A0A1Y6BNT6_9PROT</name>
<dbReference type="PANTHER" id="PTHR33452">
    <property type="entry name" value="OXIDOREDUCTASE CATD-RELATED"/>
    <property type="match status" value="1"/>
</dbReference>
<dbReference type="AlphaFoldDB" id="A0A1Y6BNT6"/>
<evidence type="ECO:0000256" key="6">
    <source>
        <dbReference type="ARBA" id="ARBA00023136"/>
    </source>
</evidence>
<evidence type="ECO:0000256" key="3">
    <source>
        <dbReference type="ARBA" id="ARBA00022475"/>
    </source>
</evidence>
<dbReference type="Proteomes" id="UP000192917">
    <property type="component" value="Unassembled WGS sequence"/>
</dbReference>
<gene>
    <name evidence="8" type="ORF">SAMN05428998_10697</name>
</gene>
<keyword evidence="9" id="KW-1185">Reference proteome</keyword>
<reference evidence="8 9" key="1">
    <citation type="submission" date="2017-04" db="EMBL/GenBank/DDBJ databases">
        <authorList>
            <person name="Afonso C.L."/>
            <person name="Miller P.J."/>
            <person name="Scott M.A."/>
            <person name="Spackman E."/>
            <person name="Goraichik I."/>
            <person name="Dimitrov K.M."/>
            <person name="Suarez D.L."/>
            <person name="Swayne D.E."/>
        </authorList>
    </citation>
    <scope>NUCLEOTIDE SEQUENCE [LARGE SCALE GENOMIC DNA]</scope>
    <source>
        <strain evidence="8 9">USBA 355</strain>
    </source>
</reference>
<keyword evidence="5 7" id="KW-1133">Transmembrane helix</keyword>
<dbReference type="PANTHER" id="PTHR33452:SF1">
    <property type="entry name" value="INNER MEMBRANE PROTEIN YPHA-RELATED"/>
    <property type="match status" value="1"/>
</dbReference>
<keyword evidence="3" id="KW-1003">Cell membrane</keyword>
<feature type="transmembrane region" description="Helical" evidence="7">
    <location>
        <begin position="20"/>
        <end position="44"/>
    </location>
</feature>
<keyword evidence="6 7" id="KW-0472">Membrane</keyword>
<accession>A0A1Y6BNT6</accession>
<dbReference type="Pfam" id="PF07681">
    <property type="entry name" value="DoxX"/>
    <property type="match status" value="1"/>
</dbReference>
<evidence type="ECO:0000313" key="8">
    <source>
        <dbReference type="EMBL" id="SMF17371.1"/>
    </source>
</evidence>
<evidence type="ECO:0000256" key="1">
    <source>
        <dbReference type="ARBA" id="ARBA00004651"/>
    </source>
</evidence>
<dbReference type="InterPro" id="IPR032808">
    <property type="entry name" value="DoxX"/>
</dbReference>
<dbReference type="InterPro" id="IPR051907">
    <property type="entry name" value="DoxX-like_oxidoreductase"/>
</dbReference>
<feature type="transmembrane region" description="Helical" evidence="7">
    <location>
        <begin position="134"/>
        <end position="155"/>
    </location>
</feature>
<evidence type="ECO:0000256" key="5">
    <source>
        <dbReference type="ARBA" id="ARBA00022989"/>
    </source>
</evidence>
<comment type="subcellular location">
    <subcellularLocation>
        <location evidence="1">Cell membrane</location>
        <topology evidence="1">Multi-pass membrane protein</topology>
    </subcellularLocation>
</comment>
<feature type="transmembrane region" description="Helical" evidence="7">
    <location>
        <begin position="94"/>
        <end position="114"/>
    </location>
</feature>
<evidence type="ECO:0000256" key="4">
    <source>
        <dbReference type="ARBA" id="ARBA00022692"/>
    </source>
</evidence>
<organism evidence="8 9">
    <name type="scientific">Tistlia consotensis USBA 355</name>
    <dbReference type="NCBI Taxonomy" id="560819"/>
    <lineage>
        <taxon>Bacteria</taxon>
        <taxon>Pseudomonadati</taxon>
        <taxon>Pseudomonadota</taxon>
        <taxon>Alphaproteobacteria</taxon>
        <taxon>Rhodospirillales</taxon>
        <taxon>Rhodovibrionaceae</taxon>
        <taxon>Tistlia</taxon>
    </lineage>
</organism>
<evidence type="ECO:0000256" key="7">
    <source>
        <dbReference type="SAM" id="Phobius"/>
    </source>
</evidence>
<keyword evidence="4 7" id="KW-0812">Transmembrane</keyword>
<sequence>MTDVLRLARFALDPGPTARWSQPGALIAGLVLLAARLWLGWAFLMTGLHRVMTWDSQAFLFMSVHPVPYVPAEIAAPLTTTAELVLPSLLIAGLLARPAALGLMVMAATIYFVIGQTPEGMENGIALASEQFPWMAVGLAIAAVGAGQLSLDALARSRLGRRSPAE</sequence>
<comment type="similarity">
    <text evidence="2">Belongs to the DoxX family.</text>
</comment>
<proteinExistence type="inferred from homology"/>
<protein>
    <submittedName>
        <fullName evidence="8">Putative oxidoreductase</fullName>
    </submittedName>
</protein>
<dbReference type="STRING" id="560819.SAMN05428998_10697"/>
<evidence type="ECO:0000313" key="9">
    <source>
        <dbReference type="Proteomes" id="UP000192917"/>
    </source>
</evidence>
<dbReference type="RefSeq" id="WP_085122562.1">
    <property type="nucleotide sequence ID" value="NZ_FWZX01000006.1"/>
</dbReference>
<dbReference type="EMBL" id="FWZX01000006">
    <property type="protein sequence ID" value="SMF17371.1"/>
    <property type="molecule type" value="Genomic_DNA"/>
</dbReference>
<dbReference type="GO" id="GO:0005886">
    <property type="term" value="C:plasma membrane"/>
    <property type="evidence" value="ECO:0007669"/>
    <property type="project" value="UniProtKB-SubCell"/>
</dbReference>